<sequence length="875" mass="97960">MGDATTNLASLSIDEEREILPKNVRPTHYDLRFEPHLEEALDYNGSALIDLEVLEDTSSITVNALDLKIIMLEVGVKNGVIIATSPVEFDTKKERMIIKLGDKVKAGTKLYLKTAFKGSMLHRAYGFYRSPVEGPDGKTTWMASTHMEPVDCRKVFPCFDEPALKATFTVTLIADKNLTCLGNMDVASEVQIVSNGKQKKAVTFNLTPPMSTYLVAFAVGDLQVIETDSFRVPVRVYAAIDKNIQHGKYAVELASRTLAAFEKIFDVAFPLPKMDLIAVPGAQGAMENWGLVKFGESLLLVDEKETSAVAYRRAGSVIVHELAHQWFGNIVTMDFWEGLWLNESFADWAELYAWETLEPAWQMWQDYAIGGYQAGLSLDSNKASHPIEVPVSKVSQINQIFDDISYNKGCAVIRMIAKYLGTEKFIEGVQFYLKKHAYGNTKTTDLWDALSHSSGEDVGTLMETWTKQIGYPFVTVEEDDGKIKVTQHRFLQDGICSPEDDTVLYPLSLKVLTKDGVDDNLTLYERTKVIDVPSDFYKLNAGHTGFYRVLYTPERLDSLGKNAKAGLLPTDDKIGLLSDALALASSGYSKISTLLNLLKVFDEETNYFVWKQVFATLTAIMEAWTFEDESVSKGLKSFKNDLVRKVAKSIGWNFEKDDDTVEQMLKAVMFANSGSELEVRKAAKDMFDAFLAGDDEAININIRASVFAIALEHGSAAEYDAIFEALKTATSLDKRDTCIRSFGCSEDPALIDRTLKLSLTDEMVARNDTRNILLALTKHKPGKEALWNWLKTETDKIEDSLGHGLGTYARLVQAVVSALATREQYEDVKRFFEGKNTESYDKYLAQSMNKILAKANWVERDRDDMKAWLKENGYA</sequence>
<dbReference type="Gene3D" id="1.25.50.20">
    <property type="match status" value="1"/>
</dbReference>
<dbReference type="InterPro" id="IPR027268">
    <property type="entry name" value="Peptidase_M4/M1_CTD_sf"/>
</dbReference>
<comment type="similarity">
    <text evidence="1 11">Belongs to the peptidase M1 family.</text>
</comment>
<accession>A0A1L7XP37</accession>
<dbReference type="GO" id="GO:0008270">
    <property type="term" value="F:zinc ion binding"/>
    <property type="evidence" value="ECO:0007669"/>
    <property type="project" value="UniProtKB-UniRule"/>
</dbReference>
<reference evidence="15 16" key="1">
    <citation type="submission" date="2016-03" db="EMBL/GenBank/DDBJ databases">
        <authorList>
            <person name="Ploux O."/>
        </authorList>
    </citation>
    <scope>NUCLEOTIDE SEQUENCE [LARGE SCALE GENOMIC DNA]</scope>
    <source>
        <strain evidence="15 16">UAMH 11012</strain>
    </source>
</reference>
<protein>
    <recommendedName>
        <fullName evidence="11">Aminopeptidase</fullName>
        <ecNumber evidence="11">3.4.11.-</ecNumber>
    </recommendedName>
</protein>
<dbReference type="Pfam" id="PF01433">
    <property type="entry name" value="Peptidase_M1"/>
    <property type="match status" value="1"/>
</dbReference>
<dbReference type="InterPro" id="IPR014782">
    <property type="entry name" value="Peptidase_M1_dom"/>
</dbReference>
<feature type="binding site" evidence="9">
    <location>
        <position position="343"/>
    </location>
    <ligand>
        <name>Zn(2+)</name>
        <dbReference type="ChEBI" id="CHEBI:29105"/>
        <note>catalytic</note>
    </ligand>
</feature>
<evidence type="ECO:0000256" key="6">
    <source>
        <dbReference type="ARBA" id="ARBA00022833"/>
    </source>
</evidence>
<dbReference type="GO" id="GO:0006508">
    <property type="term" value="P:proteolysis"/>
    <property type="evidence" value="ECO:0007669"/>
    <property type="project" value="UniProtKB-KW"/>
</dbReference>
<evidence type="ECO:0000256" key="8">
    <source>
        <dbReference type="PIRSR" id="PIRSR634016-1"/>
    </source>
</evidence>
<dbReference type="PANTHER" id="PTHR11533:SF174">
    <property type="entry name" value="PUROMYCIN-SENSITIVE AMINOPEPTIDASE-RELATED"/>
    <property type="match status" value="1"/>
</dbReference>
<evidence type="ECO:0000256" key="10">
    <source>
        <dbReference type="PIRSR" id="PIRSR634016-4"/>
    </source>
</evidence>
<keyword evidence="16" id="KW-1185">Reference proteome</keyword>
<evidence type="ECO:0000259" key="13">
    <source>
        <dbReference type="Pfam" id="PF11838"/>
    </source>
</evidence>
<evidence type="ECO:0000259" key="14">
    <source>
        <dbReference type="Pfam" id="PF17900"/>
    </source>
</evidence>
<evidence type="ECO:0000313" key="15">
    <source>
        <dbReference type="EMBL" id="CZR66799.1"/>
    </source>
</evidence>
<dbReference type="GO" id="GO:0016020">
    <property type="term" value="C:membrane"/>
    <property type="evidence" value="ECO:0007669"/>
    <property type="project" value="TreeGrafter"/>
</dbReference>
<dbReference type="OrthoDB" id="10031169at2759"/>
<dbReference type="GO" id="GO:0042277">
    <property type="term" value="F:peptide binding"/>
    <property type="evidence" value="ECO:0007669"/>
    <property type="project" value="TreeGrafter"/>
</dbReference>
<feature type="binding site" evidence="9">
    <location>
        <position position="320"/>
    </location>
    <ligand>
        <name>Zn(2+)</name>
        <dbReference type="ChEBI" id="CHEBI:29105"/>
        <note>catalytic</note>
    </ligand>
</feature>
<dbReference type="InterPro" id="IPR024571">
    <property type="entry name" value="ERAP1-like_C_dom"/>
</dbReference>
<feature type="domain" description="ERAP1-like C-terminal" evidence="13">
    <location>
        <begin position="536"/>
        <end position="851"/>
    </location>
</feature>
<dbReference type="InterPro" id="IPR042097">
    <property type="entry name" value="Aminopeptidase_N-like_N_sf"/>
</dbReference>
<evidence type="ECO:0000256" key="5">
    <source>
        <dbReference type="ARBA" id="ARBA00022801"/>
    </source>
</evidence>
<dbReference type="Gene3D" id="1.10.390.10">
    <property type="entry name" value="Neutral Protease Domain 2"/>
    <property type="match status" value="1"/>
</dbReference>
<keyword evidence="7 11" id="KW-0482">Metalloprotease</keyword>
<evidence type="ECO:0000256" key="3">
    <source>
        <dbReference type="ARBA" id="ARBA00022670"/>
    </source>
</evidence>
<evidence type="ECO:0000256" key="2">
    <source>
        <dbReference type="ARBA" id="ARBA00022438"/>
    </source>
</evidence>
<dbReference type="SUPFAM" id="SSF63737">
    <property type="entry name" value="Leukotriene A4 hydrolase N-terminal domain"/>
    <property type="match status" value="1"/>
</dbReference>
<dbReference type="Gene3D" id="2.60.40.1730">
    <property type="entry name" value="tricorn interacting facor f3 domain"/>
    <property type="match status" value="1"/>
</dbReference>
<name>A0A1L7XP37_9HELO</name>
<dbReference type="InterPro" id="IPR034016">
    <property type="entry name" value="M1_APN-typ"/>
</dbReference>
<dbReference type="FunFam" id="1.10.390.10:FF:000001">
    <property type="entry name" value="Aminopeptidase"/>
    <property type="match status" value="1"/>
</dbReference>
<evidence type="ECO:0000256" key="7">
    <source>
        <dbReference type="ARBA" id="ARBA00023049"/>
    </source>
</evidence>
<keyword evidence="6 9" id="KW-0862">Zinc</keyword>
<dbReference type="Pfam" id="PF17900">
    <property type="entry name" value="Peptidase_M1_N"/>
    <property type="match status" value="1"/>
</dbReference>
<keyword evidence="4 9" id="KW-0479">Metal-binding</keyword>
<dbReference type="AlphaFoldDB" id="A0A1L7XP37"/>
<keyword evidence="2 11" id="KW-0031">Aminopeptidase</keyword>
<dbReference type="EC" id="3.4.11.-" evidence="11"/>
<evidence type="ECO:0000256" key="4">
    <source>
        <dbReference type="ARBA" id="ARBA00022723"/>
    </source>
</evidence>
<dbReference type="PRINTS" id="PR00756">
    <property type="entry name" value="ALADIPTASE"/>
</dbReference>
<dbReference type="Pfam" id="PF11838">
    <property type="entry name" value="ERAP1_C"/>
    <property type="match status" value="1"/>
</dbReference>
<dbReference type="PANTHER" id="PTHR11533">
    <property type="entry name" value="PROTEASE M1 ZINC METALLOPROTEASE"/>
    <property type="match status" value="1"/>
</dbReference>
<evidence type="ECO:0000256" key="9">
    <source>
        <dbReference type="PIRSR" id="PIRSR634016-3"/>
    </source>
</evidence>
<keyword evidence="3 11" id="KW-0645">Protease</keyword>
<dbReference type="InterPro" id="IPR001930">
    <property type="entry name" value="Peptidase_M1"/>
</dbReference>
<dbReference type="Proteomes" id="UP000184330">
    <property type="component" value="Unassembled WGS sequence"/>
</dbReference>
<dbReference type="Gene3D" id="2.60.40.1910">
    <property type="match status" value="1"/>
</dbReference>
<dbReference type="InterPro" id="IPR045357">
    <property type="entry name" value="Aminopeptidase_N-like_N"/>
</dbReference>
<dbReference type="FunFam" id="1.25.50.20:FF:000002">
    <property type="entry name" value="Aminopeptidase"/>
    <property type="match status" value="1"/>
</dbReference>
<dbReference type="GO" id="GO:0043171">
    <property type="term" value="P:peptide catabolic process"/>
    <property type="evidence" value="ECO:0007669"/>
    <property type="project" value="TreeGrafter"/>
</dbReference>
<dbReference type="FunFam" id="2.60.40.1730:FF:000002">
    <property type="entry name" value="Aminopeptidase"/>
    <property type="match status" value="1"/>
</dbReference>
<feature type="active site" description="Proton acceptor" evidence="8">
    <location>
        <position position="321"/>
    </location>
</feature>
<evidence type="ECO:0000256" key="11">
    <source>
        <dbReference type="RuleBase" id="RU364040"/>
    </source>
</evidence>
<gene>
    <name evidence="15" type="ORF">PAC_16700</name>
</gene>
<feature type="domain" description="Aminopeptidase N-like N-terminal" evidence="14">
    <location>
        <begin position="26"/>
        <end position="214"/>
    </location>
</feature>
<dbReference type="EMBL" id="FJOG01000039">
    <property type="protein sequence ID" value="CZR66799.1"/>
    <property type="molecule type" value="Genomic_DNA"/>
</dbReference>
<comment type="cofactor">
    <cofactor evidence="9 11">
        <name>Zn(2+)</name>
        <dbReference type="ChEBI" id="CHEBI:29105"/>
    </cofactor>
    <text evidence="9 11">Binds 1 zinc ion per subunit.</text>
</comment>
<dbReference type="SUPFAM" id="SSF55486">
    <property type="entry name" value="Metalloproteases ('zincins'), catalytic domain"/>
    <property type="match status" value="1"/>
</dbReference>
<dbReference type="CDD" id="cd09601">
    <property type="entry name" value="M1_APN-Q_like"/>
    <property type="match status" value="1"/>
</dbReference>
<dbReference type="InterPro" id="IPR050344">
    <property type="entry name" value="Peptidase_M1_aminopeptidases"/>
</dbReference>
<dbReference type="GO" id="GO:0005737">
    <property type="term" value="C:cytoplasm"/>
    <property type="evidence" value="ECO:0007669"/>
    <property type="project" value="TreeGrafter"/>
</dbReference>
<proteinExistence type="inferred from homology"/>
<dbReference type="GO" id="GO:0070006">
    <property type="term" value="F:metalloaminopeptidase activity"/>
    <property type="evidence" value="ECO:0007669"/>
    <property type="project" value="TreeGrafter"/>
</dbReference>
<evidence type="ECO:0000256" key="1">
    <source>
        <dbReference type="ARBA" id="ARBA00010136"/>
    </source>
</evidence>
<evidence type="ECO:0000259" key="12">
    <source>
        <dbReference type="Pfam" id="PF01433"/>
    </source>
</evidence>
<feature type="domain" description="Peptidase M1 membrane alanine aminopeptidase" evidence="12">
    <location>
        <begin position="249"/>
        <end position="465"/>
    </location>
</feature>
<organism evidence="15 16">
    <name type="scientific">Phialocephala subalpina</name>
    <dbReference type="NCBI Taxonomy" id="576137"/>
    <lineage>
        <taxon>Eukaryota</taxon>
        <taxon>Fungi</taxon>
        <taxon>Dikarya</taxon>
        <taxon>Ascomycota</taxon>
        <taxon>Pezizomycotina</taxon>
        <taxon>Leotiomycetes</taxon>
        <taxon>Helotiales</taxon>
        <taxon>Mollisiaceae</taxon>
        <taxon>Phialocephala</taxon>
        <taxon>Phialocephala fortinii species complex</taxon>
    </lineage>
</organism>
<feature type="binding site" evidence="9">
    <location>
        <position position="324"/>
    </location>
    <ligand>
        <name>Zn(2+)</name>
        <dbReference type="ChEBI" id="CHEBI:29105"/>
        <note>catalytic</note>
    </ligand>
</feature>
<evidence type="ECO:0000313" key="16">
    <source>
        <dbReference type="Proteomes" id="UP000184330"/>
    </source>
</evidence>
<feature type="site" description="Transition state stabilizer" evidence="10">
    <location>
        <position position="406"/>
    </location>
</feature>
<dbReference type="STRING" id="576137.A0A1L7XP37"/>
<keyword evidence="5 11" id="KW-0378">Hydrolase</keyword>